<organism evidence="2 3">
    <name type="scientific">Molorchus minor</name>
    <dbReference type="NCBI Taxonomy" id="1323400"/>
    <lineage>
        <taxon>Eukaryota</taxon>
        <taxon>Metazoa</taxon>
        <taxon>Ecdysozoa</taxon>
        <taxon>Arthropoda</taxon>
        <taxon>Hexapoda</taxon>
        <taxon>Insecta</taxon>
        <taxon>Pterygota</taxon>
        <taxon>Neoptera</taxon>
        <taxon>Endopterygota</taxon>
        <taxon>Coleoptera</taxon>
        <taxon>Polyphaga</taxon>
        <taxon>Cucujiformia</taxon>
        <taxon>Chrysomeloidea</taxon>
        <taxon>Cerambycidae</taxon>
        <taxon>Lamiinae</taxon>
        <taxon>Monochamini</taxon>
        <taxon>Molorchus</taxon>
    </lineage>
</organism>
<comment type="caution">
    <text evidence="2">The sequence shown here is derived from an EMBL/GenBank/DDBJ whole genome shotgun (WGS) entry which is preliminary data.</text>
</comment>
<name>A0ABQ9JZ28_9CUCU</name>
<accession>A0ABQ9JZ28</accession>
<proteinExistence type="predicted"/>
<protein>
    <recommendedName>
        <fullName evidence="1">DUF5641 domain-containing protein</fullName>
    </recommendedName>
</protein>
<evidence type="ECO:0000313" key="3">
    <source>
        <dbReference type="Proteomes" id="UP001162164"/>
    </source>
</evidence>
<dbReference type="Proteomes" id="UP001162164">
    <property type="component" value="Unassembled WGS sequence"/>
</dbReference>
<reference evidence="2" key="1">
    <citation type="journal article" date="2023" name="Insect Mol. Biol.">
        <title>Genome sequencing provides insights into the evolution of gene families encoding plant cell wall-degrading enzymes in longhorned beetles.</title>
        <authorList>
            <person name="Shin N.R."/>
            <person name="Okamura Y."/>
            <person name="Kirsch R."/>
            <person name="Pauchet Y."/>
        </authorList>
    </citation>
    <scope>NUCLEOTIDE SEQUENCE</scope>
    <source>
        <strain evidence="2">MMC_N1</strain>
    </source>
</reference>
<evidence type="ECO:0000313" key="2">
    <source>
        <dbReference type="EMBL" id="KAJ8983611.1"/>
    </source>
</evidence>
<evidence type="ECO:0000259" key="1">
    <source>
        <dbReference type="Pfam" id="PF18701"/>
    </source>
</evidence>
<gene>
    <name evidence="2" type="ORF">NQ317_004249</name>
</gene>
<dbReference type="Pfam" id="PF18701">
    <property type="entry name" value="DUF5641"/>
    <property type="match status" value="1"/>
</dbReference>
<dbReference type="EMBL" id="JAPWTJ010000068">
    <property type="protein sequence ID" value="KAJ8983611.1"/>
    <property type="molecule type" value="Genomic_DNA"/>
</dbReference>
<sequence length="121" mass="14339">MSRLDRWQKVQALHQNFWRRWSKEYLNTLQQRNGWNDTSNPIAVGKLVLIRNELTPPLQWKMGRVTEVYPGTDNIIRVAKEWALTPRELAFKKLAIMLAAMDHWFGSFFVNIYDGSPHARR</sequence>
<dbReference type="PANTHER" id="PTHR47331">
    <property type="entry name" value="PHD-TYPE DOMAIN-CONTAINING PROTEIN"/>
    <property type="match status" value="1"/>
</dbReference>
<dbReference type="InterPro" id="IPR040676">
    <property type="entry name" value="DUF5641"/>
</dbReference>
<dbReference type="PANTHER" id="PTHR47331:SF1">
    <property type="entry name" value="GAG-LIKE PROTEIN"/>
    <property type="match status" value="1"/>
</dbReference>
<keyword evidence="3" id="KW-1185">Reference proteome</keyword>
<feature type="domain" description="DUF5641" evidence="1">
    <location>
        <begin position="5"/>
        <end position="80"/>
    </location>
</feature>